<keyword evidence="3" id="KW-0732">Signal</keyword>
<dbReference type="PANTHER" id="PTHR32552:SF82">
    <property type="entry name" value="FCUA PROTEIN"/>
    <property type="match status" value="1"/>
</dbReference>
<dbReference type="Gene3D" id="2.170.130.10">
    <property type="entry name" value="TonB-dependent receptor, plug domain"/>
    <property type="match status" value="1"/>
</dbReference>
<dbReference type="InterPro" id="IPR037066">
    <property type="entry name" value="Plug_dom_sf"/>
</dbReference>
<feature type="domain" description="TonB-dependent receptor plug" evidence="4">
    <location>
        <begin position="71"/>
        <end position="168"/>
    </location>
</feature>
<keyword evidence="6" id="KW-1185">Reference proteome</keyword>
<evidence type="ECO:0000313" key="6">
    <source>
        <dbReference type="Proteomes" id="UP000005267"/>
    </source>
</evidence>
<gene>
    <name evidence="5" type="ordered locus">TKWG_08710</name>
</gene>
<keyword evidence="2" id="KW-0472">Membrane</keyword>
<feature type="signal peptide" evidence="3">
    <location>
        <begin position="1"/>
        <end position="18"/>
    </location>
</feature>
<dbReference type="InterPro" id="IPR039426">
    <property type="entry name" value="TonB-dep_rcpt-like"/>
</dbReference>
<keyword evidence="2" id="KW-1134">Transmembrane beta strand</keyword>
<keyword evidence="1 5" id="KW-0675">Receptor</keyword>
<feature type="chain" id="PRO_5003680044" evidence="3">
    <location>
        <begin position="19"/>
        <end position="203"/>
    </location>
</feature>
<comment type="subcellular location">
    <subcellularLocation>
        <location evidence="2">Cell outer membrane</location>
        <topology evidence="2">Multi-pass membrane protein</topology>
    </subcellularLocation>
</comment>
<dbReference type="SUPFAM" id="SSF56935">
    <property type="entry name" value="Porins"/>
    <property type="match status" value="1"/>
</dbReference>
<evidence type="ECO:0000256" key="2">
    <source>
        <dbReference type="PROSITE-ProRule" id="PRU01360"/>
    </source>
</evidence>
<keyword evidence="2" id="KW-0812">Transmembrane</keyword>
<comment type="similarity">
    <text evidence="2">Belongs to the TonB-dependent receptor family.</text>
</comment>
<evidence type="ECO:0000256" key="1">
    <source>
        <dbReference type="ARBA" id="ARBA00023170"/>
    </source>
</evidence>
<dbReference type="PANTHER" id="PTHR32552">
    <property type="entry name" value="FERRICHROME IRON RECEPTOR-RELATED"/>
    <property type="match status" value="1"/>
</dbReference>
<keyword evidence="2" id="KW-0998">Cell outer membrane</keyword>
<proteinExistence type="inferred from homology"/>
<protein>
    <submittedName>
        <fullName evidence="5">TonB-dependent ferric siderophore receptor</fullName>
    </submittedName>
</protein>
<evidence type="ECO:0000313" key="5">
    <source>
        <dbReference type="EMBL" id="AFK62096.1"/>
    </source>
</evidence>
<dbReference type="PROSITE" id="PS52016">
    <property type="entry name" value="TONB_DEPENDENT_REC_3"/>
    <property type="match status" value="1"/>
</dbReference>
<dbReference type="EMBL" id="CP003555">
    <property type="protein sequence ID" value="AFK62096.1"/>
    <property type="molecule type" value="Genomic_DNA"/>
</dbReference>
<evidence type="ECO:0000256" key="3">
    <source>
        <dbReference type="SAM" id="SignalP"/>
    </source>
</evidence>
<organism evidence="5 6">
    <name type="scientific">Advenella kashmirensis (strain DSM 17095 / LMG 22695 / WT001)</name>
    <name type="common">Tetrathiobacter kashmirensis</name>
    <dbReference type="NCBI Taxonomy" id="1036672"/>
    <lineage>
        <taxon>Bacteria</taxon>
        <taxon>Pseudomonadati</taxon>
        <taxon>Pseudomonadota</taxon>
        <taxon>Betaproteobacteria</taxon>
        <taxon>Burkholderiales</taxon>
        <taxon>Alcaligenaceae</taxon>
    </lineage>
</organism>
<dbReference type="GO" id="GO:0009279">
    <property type="term" value="C:cell outer membrane"/>
    <property type="evidence" value="ECO:0007669"/>
    <property type="project" value="UniProtKB-SubCell"/>
</dbReference>
<dbReference type="Proteomes" id="UP000005267">
    <property type="component" value="Chromosome"/>
</dbReference>
<dbReference type="KEGG" id="aka:TKWG_08710"/>
<reference evidence="6" key="2">
    <citation type="journal article" date="2013" name="PLoS ONE">
        <title>Genome implosion elicits host-confinement in Alcaligenaceae: evidence from the comparative genomics of Tetrathiobacter kashmirensis, a pathogen in the making.</title>
        <authorList>
            <person name="Ghosh W."/>
            <person name="Alam M."/>
            <person name="Roy C."/>
            <person name="Pyne P."/>
            <person name="George A."/>
            <person name="Chakraborty R."/>
            <person name="Majumder S."/>
            <person name="Agarwal A."/>
            <person name="Chakraborty S."/>
            <person name="Majumdar S."/>
            <person name="Gupta S.K."/>
        </authorList>
    </citation>
    <scope>NUCLEOTIDE SEQUENCE [LARGE SCALE GENOMIC DNA]</scope>
    <source>
        <strain evidence="6">WT001</strain>
    </source>
</reference>
<keyword evidence="2" id="KW-0813">Transport</keyword>
<name>I3UAQ8_ADVKW</name>
<reference evidence="5 6" key="1">
    <citation type="journal article" date="2011" name="J. Bacteriol.">
        <title>Whole-genome shotgun sequencing of the sulfur-oxidizing chemoautotroph Tetrathiobacter kashmirensis.</title>
        <authorList>
            <person name="Ghosh W."/>
            <person name="George A."/>
            <person name="Agarwal A."/>
            <person name="Raj P."/>
            <person name="Alam M."/>
            <person name="Pyne P."/>
            <person name="Das Gupta S.K."/>
        </authorList>
    </citation>
    <scope>NUCLEOTIDE SEQUENCE [LARGE SCALE GENOMIC DNA]</scope>
    <source>
        <strain evidence="5 6">WT001</strain>
    </source>
</reference>
<dbReference type="STRING" id="1036672.TKWG_08710"/>
<dbReference type="GO" id="GO:0015344">
    <property type="term" value="F:siderophore uptake transmembrane transporter activity"/>
    <property type="evidence" value="ECO:0007669"/>
    <property type="project" value="TreeGrafter"/>
</dbReference>
<accession>I3UAQ8</accession>
<dbReference type="Pfam" id="PF07715">
    <property type="entry name" value="Plug"/>
    <property type="match status" value="1"/>
</dbReference>
<sequence>MMRALSLALLASTTTLHAQTVSAPAATEATRLEAINATDENVSVSVPTPATYAGGQVATGGQAGILGNADNMSSPYIINSYTSKLIEDQQARTLGEAIKNDPTVQVGNGYGNFAETFVIRGFPLNNDDLAFNGLYGILPRQVLPTEMIERVEIFKGASAFLNGAAPGGSGLGGLINIQPKRGTDEPLTRLNADYTGRGQVAPV</sequence>
<evidence type="ECO:0000259" key="4">
    <source>
        <dbReference type="Pfam" id="PF07715"/>
    </source>
</evidence>
<dbReference type="HOGENOM" id="CLU_1411589_0_0_4"/>
<dbReference type="AlphaFoldDB" id="I3UAQ8"/>
<dbReference type="InterPro" id="IPR012910">
    <property type="entry name" value="Plug_dom"/>
</dbReference>